<name>A0A6I4ISS6_9FLAO</name>
<dbReference type="Proteomes" id="UP000431264">
    <property type="component" value="Unassembled WGS sequence"/>
</dbReference>
<keyword evidence="3" id="KW-1185">Reference proteome</keyword>
<gene>
    <name evidence="2" type="ORF">GOQ30_11105</name>
</gene>
<evidence type="ECO:0000256" key="1">
    <source>
        <dbReference type="SAM" id="SignalP"/>
    </source>
</evidence>
<evidence type="ECO:0000313" key="3">
    <source>
        <dbReference type="Proteomes" id="UP000431264"/>
    </source>
</evidence>
<evidence type="ECO:0000313" key="2">
    <source>
        <dbReference type="EMBL" id="MVO09707.1"/>
    </source>
</evidence>
<dbReference type="AlphaFoldDB" id="A0A6I4ISS6"/>
<dbReference type="RefSeq" id="WP_140998087.1">
    <property type="nucleotide sequence ID" value="NZ_VDCZ01000008.1"/>
</dbReference>
<proteinExistence type="predicted"/>
<sequence>MKALYHFIVLVFALFSANTYSQETTHQQEIQKVYVLKSVPNNAYQHIYFPKTNFIKKRGGFENYEALLGKKVVVVNKIKEKKDGWIVLLKLEDGAKFFGVYPTIEAHLEKAIEKGELEIAL</sequence>
<dbReference type="OrthoDB" id="1446823at2"/>
<reference evidence="3" key="1">
    <citation type="submission" date="2019-05" db="EMBL/GenBank/DDBJ databases">
        <title>Flavobacterium profundi sp. nov., isolated from a deep-sea seamount.</title>
        <authorList>
            <person name="Zhang D.-C."/>
        </authorList>
    </citation>
    <scope>NUCLEOTIDE SEQUENCE [LARGE SCALE GENOMIC DNA]</scope>
    <source>
        <strain evidence="3">TP390</strain>
    </source>
</reference>
<comment type="caution">
    <text evidence="2">The sequence shown here is derived from an EMBL/GenBank/DDBJ whole genome shotgun (WGS) entry which is preliminary data.</text>
</comment>
<feature type="signal peptide" evidence="1">
    <location>
        <begin position="1"/>
        <end position="21"/>
    </location>
</feature>
<keyword evidence="1" id="KW-0732">Signal</keyword>
<protein>
    <submittedName>
        <fullName evidence="2">Dihydroorotase</fullName>
    </submittedName>
</protein>
<dbReference type="EMBL" id="WQLW01000008">
    <property type="protein sequence ID" value="MVO09707.1"/>
    <property type="molecule type" value="Genomic_DNA"/>
</dbReference>
<accession>A0A6I4ISS6</accession>
<feature type="chain" id="PRO_5026131726" evidence="1">
    <location>
        <begin position="22"/>
        <end position="121"/>
    </location>
</feature>
<organism evidence="2 3">
    <name type="scientific">Flavobacterium profundi</name>
    <dbReference type="NCBI Taxonomy" id="1774945"/>
    <lineage>
        <taxon>Bacteria</taxon>
        <taxon>Pseudomonadati</taxon>
        <taxon>Bacteroidota</taxon>
        <taxon>Flavobacteriia</taxon>
        <taxon>Flavobacteriales</taxon>
        <taxon>Flavobacteriaceae</taxon>
        <taxon>Flavobacterium</taxon>
    </lineage>
</organism>